<sequence>MSEIRPLLDGLIAPGVYLGHPLYLEVLETAGERLPGSVRPPRAILAGTGG</sequence>
<dbReference type="EMBL" id="CADCWF010000240">
    <property type="protein sequence ID" value="CAA9569440.1"/>
    <property type="molecule type" value="Genomic_DNA"/>
</dbReference>
<gene>
    <name evidence="1" type="ORF">AVDCRST_MAG59-3358</name>
</gene>
<reference evidence="1" key="1">
    <citation type="submission" date="2020-02" db="EMBL/GenBank/DDBJ databases">
        <authorList>
            <person name="Meier V. D."/>
        </authorList>
    </citation>
    <scope>NUCLEOTIDE SEQUENCE</scope>
    <source>
        <strain evidence="1">AVDCRST_MAG59</strain>
    </source>
</reference>
<protein>
    <submittedName>
        <fullName evidence="1">Uncharacterized protein</fullName>
    </submittedName>
</protein>
<organism evidence="1">
    <name type="scientific">uncultured Thermomicrobiales bacterium</name>
    <dbReference type="NCBI Taxonomy" id="1645740"/>
    <lineage>
        <taxon>Bacteria</taxon>
        <taxon>Pseudomonadati</taxon>
        <taxon>Thermomicrobiota</taxon>
        <taxon>Thermomicrobia</taxon>
        <taxon>Thermomicrobiales</taxon>
        <taxon>environmental samples</taxon>
    </lineage>
</organism>
<dbReference type="AlphaFoldDB" id="A0A6J4V7E5"/>
<accession>A0A6J4V7E5</accession>
<name>A0A6J4V7E5_9BACT</name>
<evidence type="ECO:0000313" key="1">
    <source>
        <dbReference type="EMBL" id="CAA9569440.1"/>
    </source>
</evidence>
<proteinExistence type="predicted"/>